<reference evidence="2" key="1">
    <citation type="submission" date="2014-09" db="EMBL/GenBank/DDBJ databases">
        <title>Genome sequence of the luminous mushroom Mycena chlorophos for searching fungal bioluminescence genes.</title>
        <authorList>
            <person name="Tanaka Y."/>
            <person name="Kasuga D."/>
            <person name="Oba Y."/>
            <person name="Hase S."/>
            <person name="Sato K."/>
            <person name="Oba Y."/>
            <person name="Sakakibara Y."/>
        </authorList>
    </citation>
    <scope>NUCLEOTIDE SEQUENCE</scope>
</reference>
<protein>
    <submittedName>
        <fullName evidence="2">Uncharacterized protein</fullName>
    </submittedName>
</protein>
<dbReference type="EMBL" id="DF843920">
    <property type="protein sequence ID" value="GAT47727.1"/>
    <property type="molecule type" value="Genomic_DNA"/>
</dbReference>
<feature type="region of interest" description="Disordered" evidence="1">
    <location>
        <begin position="1"/>
        <end position="23"/>
    </location>
</feature>
<sequence>MKADGHGPDRVCHAQRRGSERASGASLTLLFELSPPSRGLCRKESEGMPVTVPNRLERGQSRYYRACPIMPAPVSRRAECRASAAYNLQGLPRSHTHFSQSFASGALPAHWQADIRHVR</sequence>
<proteinExistence type="predicted"/>
<evidence type="ECO:0000313" key="2">
    <source>
        <dbReference type="EMBL" id="GAT47727.1"/>
    </source>
</evidence>
<name>A0ABQ0L9T9_MYCCL</name>
<evidence type="ECO:0000256" key="1">
    <source>
        <dbReference type="SAM" id="MobiDB-lite"/>
    </source>
</evidence>
<organism evidence="2 3">
    <name type="scientific">Mycena chlorophos</name>
    <name type="common">Agaric fungus</name>
    <name type="synonym">Agaricus chlorophos</name>
    <dbReference type="NCBI Taxonomy" id="658473"/>
    <lineage>
        <taxon>Eukaryota</taxon>
        <taxon>Fungi</taxon>
        <taxon>Dikarya</taxon>
        <taxon>Basidiomycota</taxon>
        <taxon>Agaricomycotina</taxon>
        <taxon>Agaricomycetes</taxon>
        <taxon>Agaricomycetidae</taxon>
        <taxon>Agaricales</taxon>
        <taxon>Marasmiineae</taxon>
        <taxon>Mycenaceae</taxon>
        <taxon>Mycena</taxon>
    </lineage>
</organism>
<feature type="compositionally biased region" description="Basic and acidic residues" evidence="1">
    <location>
        <begin position="1"/>
        <end position="20"/>
    </location>
</feature>
<gene>
    <name evidence="2" type="ORF">MCHLO_05174</name>
</gene>
<evidence type="ECO:0000313" key="3">
    <source>
        <dbReference type="Proteomes" id="UP000815677"/>
    </source>
</evidence>
<keyword evidence="3" id="KW-1185">Reference proteome</keyword>
<dbReference type="Proteomes" id="UP000815677">
    <property type="component" value="Unassembled WGS sequence"/>
</dbReference>
<accession>A0ABQ0L9T9</accession>